<keyword evidence="4 6" id="KW-0472">Membrane</keyword>
<feature type="transmembrane region" description="Helical" evidence="6">
    <location>
        <begin position="220"/>
        <end position="241"/>
    </location>
</feature>
<dbReference type="PANTHER" id="PTHR42770:SF16">
    <property type="entry name" value="AMINO ACID PERMEASE"/>
    <property type="match status" value="1"/>
</dbReference>
<evidence type="ECO:0000256" key="3">
    <source>
        <dbReference type="ARBA" id="ARBA00022989"/>
    </source>
</evidence>
<evidence type="ECO:0000256" key="4">
    <source>
        <dbReference type="ARBA" id="ARBA00023136"/>
    </source>
</evidence>
<sequence length="519" mass="54998">MMSAKSTRLRSRGETTASETGTAGPPPSAHDTGGSLHGTMSTLQLALTVLAMSAPIGNVTGVLPLGITRGNGIGTPVIYAFVGMIFLLFAVGFTTMTRNLPKPGAFYTYITAGLSRTLGLGAGFLAAFTYLVYMVGSYAFFGVSVKNVLSTFGAPATPWWLWGAICCVIVTTLGHFNVELSGKVLAIFMVMEVVLVMLFNVPVLFSGGPHGYQIDSFEPAHVFSGDLGVATLFAITCFLGFESSAIYRDEVKRPERTIPRATYLAIGGLGGFYILTSWALVTFWGPSHVAAAGAANPTILFNGGFHHYMGDSFTQVMTALVVTSVFAGALSTHNALSRYLYSLGRDGILPSFLGKGHGQHGSPAHASAFATAAAVLGTLPFLLSGLDAVAMYSSMFALGTFALLLLFTLTTVSVIRYFRIVFHSERLWNTVLAPVLALAGLLLLITLTSTYYSMSIGASQWLATGQQLLLVAIIIVGVLVGLRWRTTRPAVYRRIGGGAGAHHDIPEREPATVPDHGQS</sequence>
<dbReference type="AlphaFoldDB" id="A0A1V4D8R0"/>
<feature type="transmembrane region" description="Helical" evidence="6">
    <location>
        <begin position="159"/>
        <end position="178"/>
    </location>
</feature>
<evidence type="ECO:0000313" key="8">
    <source>
        <dbReference type="EMBL" id="OPF81734.1"/>
    </source>
</evidence>
<evidence type="ECO:0000256" key="1">
    <source>
        <dbReference type="ARBA" id="ARBA00004141"/>
    </source>
</evidence>
<feature type="transmembrane region" description="Helical" evidence="6">
    <location>
        <begin position="77"/>
        <end position="96"/>
    </location>
</feature>
<evidence type="ECO:0000259" key="7">
    <source>
        <dbReference type="Pfam" id="PF00324"/>
    </source>
</evidence>
<dbReference type="Pfam" id="PF00324">
    <property type="entry name" value="AA_permease"/>
    <property type="match status" value="1"/>
</dbReference>
<feature type="transmembrane region" description="Helical" evidence="6">
    <location>
        <begin position="316"/>
        <end position="341"/>
    </location>
</feature>
<protein>
    <recommendedName>
        <fullName evidence="7">Amino acid permease/ SLC12A domain-containing protein</fullName>
    </recommendedName>
</protein>
<dbReference type="Gene3D" id="1.20.1740.10">
    <property type="entry name" value="Amino acid/polyamine transporter I"/>
    <property type="match status" value="1"/>
</dbReference>
<evidence type="ECO:0000256" key="5">
    <source>
        <dbReference type="SAM" id="MobiDB-lite"/>
    </source>
</evidence>
<dbReference type="Proteomes" id="UP000033615">
    <property type="component" value="Unassembled WGS sequence"/>
</dbReference>
<reference evidence="8" key="1">
    <citation type="submission" date="2016-12" db="EMBL/GenBank/DDBJ databases">
        <title>Genome sequence of Streptomyces antioxidans MUSC 164.</title>
        <authorList>
            <person name="Lee L.-H."/>
            <person name="Ser H.-L."/>
        </authorList>
    </citation>
    <scope>NUCLEOTIDE SEQUENCE [LARGE SCALE GENOMIC DNA]</scope>
    <source>
        <strain evidence="8">MUSC 164</strain>
    </source>
</reference>
<gene>
    <name evidence="8" type="ORF">VT50_0208675</name>
</gene>
<evidence type="ECO:0000256" key="2">
    <source>
        <dbReference type="ARBA" id="ARBA00022692"/>
    </source>
</evidence>
<feature type="transmembrane region" description="Helical" evidence="6">
    <location>
        <begin position="261"/>
        <end position="281"/>
    </location>
</feature>
<dbReference type="GO" id="GO:0016020">
    <property type="term" value="C:membrane"/>
    <property type="evidence" value="ECO:0007669"/>
    <property type="project" value="UniProtKB-SubCell"/>
</dbReference>
<feature type="transmembrane region" description="Helical" evidence="6">
    <location>
        <begin position="45"/>
        <end position="65"/>
    </location>
</feature>
<accession>A0A1V4D8R0</accession>
<dbReference type="InterPro" id="IPR050367">
    <property type="entry name" value="APC_superfamily"/>
</dbReference>
<dbReference type="GO" id="GO:0055085">
    <property type="term" value="P:transmembrane transport"/>
    <property type="evidence" value="ECO:0007669"/>
    <property type="project" value="InterPro"/>
</dbReference>
<feature type="region of interest" description="Disordered" evidence="5">
    <location>
        <begin position="1"/>
        <end position="35"/>
    </location>
</feature>
<proteinExistence type="predicted"/>
<comment type="subcellular location">
    <subcellularLocation>
        <location evidence="1">Membrane</location>
        <topology evidence="1">Multi-pass membrane protein</topology>
    </subcellularLocation>
</comment>
<feature type="transmembrane region" description="Helical" evidence="6">
    <location>
        <begin position="362"/>
        <end position="383"/>
    </location>
</feature>
<keyword evidence="3 6" id="KW-1133">Transmembrane helix</keyword>
<keyword evidence="9" id="KW-1185">Reference proteome</keyword>
<dbReference type="PANTHER" id="PTHR42770">
    <property type="entry name" value="AMINO ACID TRANSPORTER-RELATED"/>
    <property type="match status" value="1"/>
</dbReference>
<feature type="transmembrane region" description="Helical" evidence="6">
    <location>
        <begin position="185"/>
        <end position="205"/>
    </location>
</feature>
<feature type="transmembrane region" description="Helical" evidence="6">
    <location>
        <begin position="389"/>
        <end position="415"/>
    </location>
</feature>
<keyword evidence="2 6" id="KW-0812">Transmembrane</keyword>
<comment type="caution">
    <text evidence="8">The sequence shown here is derived from an EMBL/GenBank/DDBJ whole genome shotgun (WGS) entry which is preliminary data.</text>
</comment>
<feature type="transmembrane region" description="Helical" evidence="6">
    <location>
        <begin position="467"/>
        <end position="484"/>
    </location>
</feature>
<dbReference type="EMBL" id="LAKD02000018">
    <property type="protein sequence ID" value="OPF81734.1"/>
    <property type="molecule type" value="Genomic_DNA"/>
</dbReference>
<evidence type="ECO:0000313" key="9">
    <source>
        <dbReference type="Proteomes" id="UP000033615"/>
    </source>
</evidence>
<feature type="transmembrane region" description="Helical" evidence="6">
    <location>
        <begin position="117"/>
        <end position="139"/>
    </location>
</feature>
<dbReference type="PIRSF" id="PIRSF006060">
    <property type="entry name" value="AA_transporter"/>
    <property type="match status" value="1"/>
</dbReference>
<feature type="domain" description="Amino acid permease/ SLC12A" evidence="7">
    <location>
        <begin position="66"/>
        <end position="485"/>
    </location>
</feature>
<feature type="compositionally biased region" description="Low complexity" evidence="5">
    <location>
        <begin position="14"/>
        <end position="23"/>
    </location>
</feature>
<feature type="transmembrane region" description="Helical" evidence="6">
    <location>
        <begin position="427"/>
        <end position="447"/>
    </location>
</feature>
<name>A0A1V4D8R0_9ACTN</name>
<dbReference type="InterPro" id="IPR004841">
    <property type="entry name" value="AA-permease/SLC12A_dom"/>
</dbReference>
<evidence type="ECO:0000256" key="6">
    <source>
        <dbReference type="SAM" id="Phobius"/>
    </source>
</evidence>
<organism evidence="8 9">
    <name type="scientific">Streptomyces antioxidans</name>
    <dbReference type="NCBI Taxonomy" id="1507734"/>
    <lineage>
        <taxon>Bacteria</taxon>
        <taxon>Bacillati</taxon>
        <taxon>Actinomycetota</taxon>
        <taxon>Actinomycetes</taxon>
        <taxon>Kitasatosporales</taxon>
        <taxon>Streptomycetaceae</taxon>
        <taxon>Streptomyces</taxon>
    </lineage>
</organism>